<sequence>MKYIGYILFFSIFIFVGYVDNAREFFLQSVSLAPEITYLVVFFYCYIILLAILLGLFPQLVEDRTAVFDSHLKMACSVMVSLGLVGTFVGLVDMISGIGTALSGGETDFAKKMESLLGAISSSLGAMSFAFMTSILGVGISAYSLVAGNFVSTAFEERKKKQNNRMSFENTNEDAYLLHKKNSERIFERLEYIEEKIINIKLDINETESAPYALFNEMIKQNEQLLNYIKDINSQQIKSNNALENILIEQVNQSENSNNLLDVIKLNITHLDDISKSTRYALRGIDEFQHKIKKLFY</sequence>
<dbReference type="OrthoDB" id="6466533at2"/>
<feature type="transmembrane region" description="Helical" evidence="1">
    <location>
        <begin position="78"/>
        <end position="104"/>
    </location>
</feature>
<gene>
    <name evidence="2" type="ORF">A6E04_15525</name>
</gene>
<name>A0A1B9NWT8_ALILO</name>
<dbReference type="Proteomes" id="UP000093523">
    <property type="component" value="Unassembled WGS sequence"/>
</dbReference>
<dbReference type="EMBL" id="MAJU01000014">
    <property type="protein sequence ID" value="OCH19963.1"/>
    <property type="molecule type" value="Genomic_DNA"/>
</dbReference>
<dbReference type="AlphaFoldDB" id="A0A1B9NWT8"/>
<keyword evidence="1" id="KW-0472">Membrane</keyword>
<protein>
    <recommendedName>
        <fullName evidence="4">MotA/TolQ/ExbB proton channel domain-containing protein</fullName>
    </recommendedName>
</protein>
<evidence type="ECO:0000313" key="3">
    <source>
        <dbReference type="Proteomes" id="UP000093523"/>
    </source>
</evidence>
<feature type="transmembrane region" description="Helical" evidence="1">
    <location>
        <begin position="37"/>
        <end position="57"/>
    </location>
</feature>
<keyword evidence="1" id="KW-0812">Transmembrane</keyword>
<evidence type="ECO:0000313" key="2">
    <source>
        <dbReference type="EMBL" id="OCH19963.1"/>
    </source>
</evidence>
<evidence type="ECO:0000256" key="1">
    <source>
        <dbReference type="SAM" id="Phobius"/>
    </source>
</evidence>
<dbReference type="RefSeq" id="WP_023602568.1">
    <property type="nucleotide sequence ID" value="NZ_CAWMPN010000014.1"/>
</dbReference>
<feature type="transmembrane region" description="Helical" evidence="1">
    <location>
        <begin position="124"/>
        <end position="151"/>
    </location>
</feature>
<reference evidence="2 3" key="1">
    <citation type="submission" date="2016-06" db="EMBL/GenBank/DDBJ databases">
        <authorList>
            <person name="Kjaerup R.B."/>
            <person name="Dalgaard T.S."/>
            <person name="Juul-Madsen H.R."/>
        </authorList>
    </citation>
    <scope>NUCLEOTIDE SEQUENCE [LARGE SCALE GENOMIC DNA]</scope>
    <source>
        <strain evidence="2 3">1S159</strain>
    </source>
</reference>
<proteinExistence type="predicted"/>
<dbReference type="STRING" id="688.A6E04_15525"/>
<accession>A0A1B9NWT8</accession>
<evidence type="ECO:0008006" key="4">
    <source>
        <dbReference type="Google" id="ProtNLM"/>
    </source>
</evidence>
<organism evidence="2 3">
    <name type="scientific">Aliivibrio logei</name>
    <name type="common">Vibrio logei</name>
    <dbReference type="NCBI Taxonomy" id="688"/>
    <lineage>
        <taxon>Bacteria</taxon>
        <taxon>Pseudomonadati</taxon>
        <taxon>Pseudomonadota</taxon>
        <taxon>Gammaproteobacteria</taxon>
        <taxon>Vibrionales</taxon>
        <taxon>Vibrionaceae</taxon>
        <taxon>Aliivibrio</taxon>
    </lineage>
</organism>
<keyword evidence="1" id="KW-1133">Transmembrane helix</keyword>
<comment type="caution">
    <text evidence="2">The sequence shown here is derived from an EMBL/GenBank/DDBJ whole genome shotgun (WGS) entry which is preliminary data.</text>
</comment>